<dbReference type="InterPro" id="IPR001387">
    <property type="entry name" value="Cro/C1-type_HTH"/>
</dbReference>
<dbReference type="InterPro" id="IPR010982">
    <property type="entry name" value="Lambda_DNA-bd_dom_sf"/>
</dbReference>
<reference evidence="3" key="1">
    <citation type="journal article" date="2021" name="PeerJ">
        <title>Extensive microbial diversity within the chicken gut microbiome revealed by metagenomics and culture.</title>
        <authorList>
            <person name="Gilroy R."/>
            <person name="Ravi A."/>
            <person name="Getino M."/>
            <person name="Pursley I."/>
            <person name="Horton D.L."/>
            <person name="Alikhan N.F."/>
            <person name="Baker D."/>
            <person name="Gharbi K."/>
            <person name="Hall N."/>
            <person name="Watson M."/>
            <person name="Adriaenssens E.M."/>
            <person name="Foster-Nyarko E."/>
            <person name="Jarju S."/>
            <person name="Secka A."/>
            <person name="Antonio M."/>
            <person name="Oren A."/>
            <person name="Chaudhuri R.R."/>
            <person name="La Ragione R."/>
            <person name="Hildebrand F."/>
            <person name="Pallen M.J."/>
        </authorList>
    </citation>
    <scope>NUCLEOTIDE SEQUENCE</scope>
    <source>
        <strain evidence="3">ChiBcec1-1630</strain>
    </source>
</reference>
<comment type="caution">
    <text evidence="3">The sequence shown here is derived from an EMBL/GenBank/DDBJ whole genome shotgun (WGS) entry which is preliminary data.</text>
</comment>
<name>A0A9D2QFQ4_9FIRM</name>
<dbReference type="PANTHER" id="PTHR46558">
    <property type="entry name" value="TRACRIPTIONAL REGULATORY PROTEIN-RELATED-RELATED"/>
    <property type="match status" value="1"/>
</dbReference>
<keyword evidence="1" id="KW-0238">DNA-binding</keyword>
<dbReference type="EMBL" id="DWVS01000041">
    <property type="protein sequence ID" value="HJC86765.1"/>
    <property type="molecule type" value="Genomic_DNA"/>
</dbReference>
<evidence type="ECO:0000256" key="1">
    <source>
        <dbReference type="ARBA" id="ARBA00023125"/>
    </source>
</evidence>
<dbReference type="GO" id="GO:0003677">
    <property type="term" value="F:DNA binding"/>
    <property type="evidence" value="ECO:0007669"/>
    <property type="project" value="UniProtKB-KW"/>
</dbReference>
<dbReference type="CDD" id="cd00093">
    <property type="entry name" value="HTH_XRE"/>
    <property type="match status" value="1"/>
</dbReference>
<dbReference type="Gene3D" id="1.10.260.40">
    <property type="entry name" value="lambda repressor-like DNA-binding domains"/>
    <property type="match status" value="1"/>
</dbReference>
<dbReference type="Pfam" id="PF01381">
    <property type="entry name" value="HTH_3"/>
    <property type="match status" value="1"/>
</dbReference>
<dbReference type="Proteomes" id="UP000823922">
    <property type="component" value="Unassembled WGS sequence"/>
</dbReference>
<proteinExistence type="predicted"/>
<evidence type="ECO:0000313" key="3">
    <source>
        <dbReference type="EMBL" id="HJC86765.1"/>
    </source>
</evidence>
<sequence>MAINYDELGKRISYFRARKGFSQETLGERIGVNNKHISNIEIGKSRPSLESLVEIANALGISADDLLVDSLEHSLSTADSDLHRMLLECNEMEETILTRTVKELKAILYSLGI</sequence>
<organism evidence="3 4">
    <name type="scientific">Candidatus Eisenbergiella intestinigallinarum</name>
    <dbReference type="NCBI Taxonomy" id="2838549"/>
    <lineage>
        <taxon>Bacteria</taxon>
        <taxon>Bacillati</taxon>
        <taxon>Bacillota</taxon>
        <taxon>Clostridia</taxon>
        <taxon>Lachnospirales</taxon>
        <taxon>Lachnospiraceae</taxon>
        <taxon>Eisenbergiella</taxon>
    </lineage>
</organism>
<reference evidence="3" key="2">
    <citation type="submission" date="2021-04" db="EMBL/GenBank/DDBJ databases">
        <authorList>
            <person name="Gilroy R."/>
        </authorList>
    </citation>
    <scope>NUCLEOTIDE SEQUENCE</scope>
    <source>
        <strain evidence="3">ChiBcec1-1630</strain>
    </source>
</reference>
<accession>A0A9D2QFQ4</accession>
<feature type="domain" description="HTH cro/C1-type" evidence="2">
    <location>
        <begin position="12"/>
        <end position="66"/>
    </location>
</feature>
<evidence type="ECO:0000259" key="2">
    <source>
        <dbReference type="PROSITE" id="PS50943"/>
    </source>
</evidence>
<dbReference type="AlphaFoldDB" id="A0A9D2QFQ4"/>
<protein>
    <submittedName>
        <fullName evidence="3">Helix-turn-helix domain-containing protein</fullName>
    </submittedName>
</protein>
<gene>
    <name evidence="3" type="ORF">H9926_01955</name>
</gene>
<dbReference type="PANTHER" id="PTHR46558:SF4">
    <property type="entry name" value="DNA-BIDING PHAGE PROTEIN"/>
    <property type="match status" value="1"/>
</dbReference>
<dbReference type="SUPFAM" id="SSF47413">
    <property type="entry name" value="lambda repressor-like DNA-binding domains"/>
    <property type="match status" value="1"/>
</dbReference>
<evidence type="ECO:0000313" key="4">
    <source>
        <dbReference type="Proteomes" id="UP000823922"/>
    </source>
</evidence>
<dbReference type="PROSITE" id="PS50943">
    <property type="entry name" value="HTH_CROC1"/>
    <property type="match status" value="1"/>
</dbReference>
<dbReference type="SMART" id="SM00530">
    <property type="entry name" value="HTH_XRE"/>
    <property type="match status" value="1"/>
</dbReference>